<dbReference type="InterPro" id="IPR036874">
    <property type="entry name" value="Carbonic_anhydrase_sf"/>
</dbReference>
<organism evidence="6 7">
    <name type="scientific">Rhizoctonia solani</name>
    <dbReference type="NCBI Taxonomy" id="456999"/>
    <lineage>
        <taxon>Eukaryota</taxon>
        <taxon>Fungi</taxon>
        <taxon>Dikarya</taxon>
        <taxon>Basidiomycota</taxon>
        <taxon>Agaricomycotina</taxon>
        <taxon>Agaricomycetes</taxon>
        <taxon>Cantharellales</taxon>
        <taxon>Ceratobasidiaceae</taxon>
        <taxon>Rhizoctonia</taxon>
    </lineage>
</organism>
<dbReference type="SMART" id="SM00947">
    <property type="entry name" value="Pro_CA"/>
    <property type="match status" value="1"/>
</dbReference>
<dbReference type="GO" id="GO:0004089">
    <property type="term" value="F:carbonate dehydratase activity"/>
    <property type="evidence" value="ECO:0007669"/>
    <property type="project" value="InterPro"/>
</dbReference>
<evidence type="ECO:0000256" key="2">
    <source>
        <dbReference type="ARBA" id="ARBA00022723"/>
    </source>
</evidence>
<gene>
    <name evidence="6" type="ORF">RHS03_03441</name>
</gene>
<evidence type="ECO:0000313" key="7">
    <source>
        <dbReference type="Proteomes" id="UP000602905"/>
    </source>
</evidence>
<comment type="caution">
    <text evidence="6">The sequence shown here is derived from an EMBL/GenBank/DDBJ whole genome shotgun (WGS) entry which is preliminary data.</text>
</comment>
<dbReference type="Proteomes" id="UP000602905">
    <property type="component" value="Unassembled WGS sequence"/>
</dbReference>
<evidence type="ECO:0000256" key="5">
    <source>
        <dbReference type="SAM" id="SignalP"/>
    </source>
</evidence>
<dbReference type="GO" id="GO:0008270">
    <property type="term" value="F:zinc ion binding"/>
    <property type="evidence" value="ECO:0007669"/>
    <property type="project" value="InterPro"/>
</dbReference>
<dbReference type="InterPro" id="IPR001765">
    <property type="entry name" value="Carbonic_anhydrase"/>
</dbReference>
<feature type="signal peptide" evidence="5">
    <location>
        <begin position="1"/>
        <end position="20"/>
    </location>
</feature>
<dbReference type="Gene3D" id="3.40.1050.10">
    <property type="entry name" value="Carbonic anhydrase"/>
    <property type="match status" value="1"/>
</dbReference>
<proteinExistence type="inferred from homology"/>
<dbReference type="EMBL" id="JACYCD010000049">
    <property type="protein sequence ID" value="KAF8707450.1"/>
    <property type="molecule type" value="Genomic_DNA"/>
</dbReference>
<sequence length="200" mass="21675">MIFSMRLLASAIVGALFVSAAPANIAGGHEHEHEHSLVTRADGTKVAVAVSKLTTPDPQPRINMDFLLKQLSLTSANSYIVRNAGGRAKEALRSVIVSQEFLGTSEVHVVHHTDCGMANQSEGSMRKRFYKSDDKSRTVMVNDMEFLPIRTTNYTESVLDDTALIESHPLVKAGSKVTGWIYNIGGSGNDTLTQVYPTAA</sequence>
<feature type="non-terminal residue" evidence="6">
    <location>
        <position position="200"/>
    </location>
</feature>
<dbReference type="PANTHER" id="PTHR43175">
    <property type="entry name" value="CARBONIC ANHYDRASE"/>
    <property type="match status" value="1"/>
</dbReference>
<protein>
    <submittedName>
        <fullName evidence="6">Reversible hydration of carbon dioxide</fullName>
    </submittedName>
</protein>
<evidence type="ECO:0000313" key="6">
    <source>
        <dbReference type="EMBL" id="KAF8707450.1"/>
    </source>
</evidence>
<comment type="similarity">
    <text evidence="1">Belongs to the beta-class carbonic anhydrase family.</text>
</comment>
<keyword evidence="3 4" id="KW-0862">Zinc</keyword>
<dbReference type="AlphaFoldDB" id="A0A8H7LSC5"/>
<dbReference type="SUPFAM" id="SSF53056">
    <property type="entry name" value="beta-carbonic anhydrase, cab"/>
    <property type="match status" value="1"/>
</dbReference>
<dbReference type="PANTHER" id="PTHR43175:SF3">
    <property type="entry name" value="CARBON DISULFIDE HYDROLASE"/>
    <property type="match status" value="1"/>
</dbReference>
<name>A0A8H7LSC5_9AGAM</name>
<feature type="binding site" evidence="4">
    <location>
        <position position="115"/>
    </location>
    <ligand>
        <name>Zn(2+)</name>
        <dbReference type="ChEBI" id="CHEBI:29105"/>
    </ligand>
</feature>
<comment type="cofactor">
    <cofactor evidence="4">
        <name>Zn(2+)</name>
        <dbReference type="ChEBI" id="CHEBI:29105"/>
    </cofactor>
    <text evidence="4">Binds 1 zinc ion per subunit.</text>
</comment>
<evidence type="ECO:0000256" key="3">
    <source>
        <dbReference type="ARBA" id="ARBA00022833"/>
    </source>
</evidence>
<accession>A0A8H7LSC5</accession>
<keyword evidence="2 4" id="KW-0479">Metal-binding</keyword>
<reference evidence="6" key="1">
    <citation type="submission" date="2020-09" db="EMBL/GenBank/DDBJ databases">
        <title>Comparative genome analyses of four rice-infecting Rhizoctonia solani isolates reveal extensive enrichment of homogalacturonan modification genes.</title>
        <authorList>
            <person name="Lee D.-Y."/>
            <person name="Jeon J."/>
            <person name="Kim K.-T."/>
            <person name="Cheong K."/>
            <person name="Song H."/>
            <person name="Choi G."/>
            <person name="Ko J."/>
            <person name="Opiyo S.O."/>
            <person name="Zuo S."/>
            <person name="Madhav S."/>
            <person name="Lee Y.-H."/>
            <person name="Wang G.-L."/>
        </authorList>
    </citation>
    <scope>NUCLEOTIDE SEQUENCE</scope>
    <source>
        <strain evidence="6">AG1-IA WGL</strain>
    </source>
</reference>
<feature type="chain" id="PRO_5034605100" evidence="5">
    <location>
        <begin position="21"/>
        <end position="200"/>
    </location>
</feature>
<keyword evidence="5" id="KW-0732">Signal</keyword>
<dbReference type="OrthoDB" id="10248475at2759"/>
<feature type="binding site" evidence="4">
    <location>
        <position position="112"/>
    </location>
    <ligand>
        <name>Zn(2+)</name>
        <dbReference type="ChEBI" id="CHEBI:29105"/>
    </ligand>
</feature>
<evidence type="ECO:0000256" key="4">
    <source>
        <dbReference type="PIRSR" id="PIRSR601765-1"/>
    </source>
</evidence>
<evidence type="ECO:0000256" key="1">
    <source>
        <dbReference type="ARBA" id="ARBA00006217"/>
    </source>
</evidence>